<dbReference type="GO" id="GO:0005634">
    <property type="term" value="C:nucleus"/>
    <property type="evidence" value="ECO:0007669"/>
    <property type="project" value="UniProtKB-SubCell"/>
</dbReference>
<dbReference type="InterPro" id="IPR013087">
    <property type="entry name" value="Znf_C2H2_type"/>
</dbReference>
<keyword evidence="4 7" id="KW-0863">Zinc-finger</keyword>
<dbReference type="GO" id="GO:0000981">
    <property type="term" value="F:DNA-binding transcription factor activity, RNA polymerase II-specific"/>
    <property type="evidence" value="ECO:0007669"/>
    <property type="project" value="TreeGrafter"/>
</dbReference>
<accession>A0A367KIB3</accession>
<dbReference type="FunFam" id="3.30.160.60:FF:000145">
    <property type="entry name" value="Zinc finger protein 574"/>
    <property type="match status" value="1"/>
</dbReference>
<dbReference type="PANTHER" id="PTHR23235">
    <property type="entry name" value="KRUEPPEL-LIKE TRANSCRIPTION FACTOR"/>
    <property type="match status" value="1"/>
</dbReference>
<name>A0A367KIB3_RHIST</name>
<dbReference type="Proteomes" id="UP000253551">
    <property type="component" value="Unassembled WGS sequence"/>
</dbReference>
<dbReference type="PANTHER" id="PTHR23235:SF120">
    <property type="entry name" value="KRUPPEL-LIKE FACTOR 15"/>
    <property type="match status" value="1"/>
</dbReference>
<keyword evidence="5" id="KW-0862">Zinc</keyword>
<dbReference type="PROSITE" id="PS00028">
    <property type="entry name" value="ZINC_FINGER_C2H2_1"/>
    <property type="match status" value="2"/>
</dbReference>
<proteinExistence type="predicted"/>
<reference evidence="10 11" key="1">
    <citation type="journal article" date="2018" name="G3 (Bethesda)">
        <title>Phylogenetic and Phylogenomic Definition of Rhizopus Species.</title>
        <authorList>
            <person name="Gryganskyi A.P."/>
            <person name="Golan J."/>
            <person name="Dolatabadi S."/>
            <person name="Mondo S."/>
            <person name="Robb S."/>
            <person name="Idnurm A."/>
            <person name="Muszewska A."/>
            <person name="Steczkiewicz K."/>
            <person name="Masonjones S."/>
            <person name="Liao H.L."/>
            <person name="Gajdeczka M.T."/>
            <person name="Anike F."/>
            <person name="Vuek A."/>
            <person name="Anishchenko I.M."/>
            <person name="Voigt K."/>
            <person name="de Hoog G.S."/>
            <person name="Smith M.E."/>
            <person name="Heitman J."/>
            <person name="Vilgalys R."/>
            <person name="Stajich J.E."/>
        </authorList>
    </citation>
    <scope>NUCLEOTIDE SEQUENCE [LARGE SCALE GENOMIC DNA]</scope>
    <source>
        <strain evidence="10 11">LSU 92-RS-03</strain>
    </source>
</reference>
<dbReference type="SMART" id="SM00355">
    <property type="entry name" value="ZnF_C2H2"/>
    <property type="match status" value="3"/>
</dbReference>
<keyword evidence="6" id="KW-0539">Nucleus</keyword>
<evidence type="ECO:0000256" key="3">
    <source>
        <dbReference type="ARBA" id="ARBA00022737"/>
    </source>
</evidence>
<feature type="domain" description="C2H2-type" evidence="9">
    <location>
        <begin position="216"/>
        <end position="243"/>
    </location>
</feature>
<feature type="compositionally biased region" description="Basic residues" evidence="8">
    <location>
        <begin position="154"/>
        <end position="166"/>
    </location>
</feature>
<keyword evidence="2" id="KW-0479">Metal-binding</keyword>
<dbReference type="InterPro" id="IPR036236">
    <property type="entry name" value="Znf_C2H2_sf"/>
</dbReference>
<feature type="region of interest" description="Disordered" evidence="8">
    <location>
        <begin position="150"/>
        <end position="176"/>
    </location>
</feature>
<dbReference type="OrthoDB" id="8117402at2759"/>
<gene>
    <name evidence="10" type="ORF">CU098_010464</name>
</gene>
<dbReference type="Pfam" id="PF00096">
    <property type="entry name" value="zf-C2H2"/>
    <property type="match status" value="3"/>
</dbReference>
<dbReference type="FunFam" id="3.30.160.60:FF:000630">
    <property type="entry name" value="Zinc finger protein 180"/>
    <property type="match status" value="1"/>
</dbReference>
<dbReference type="FunFam" id="3.30.160.60:FF:000125">
    <property type="entry name" value="Putative zinc finger protein 143"/>
    <property type="match status" value="1"/>
</dbReference>
<evidence type="ECO:0000313" key="11">
    <source>
        <dbReference type="Proteomes" id="UP000253551"/>
    </source>
</evidence>
<evidence type="ECO:0000256" key="2">
    <source>
        <dbReference type="ARBA" id="ARBA00022723"/>
    </source>
</evidence>
<feature type="domain" description="C2H2-type" evidence="9">
    <location>
        <begin position="186"/>
        <end position="215"/>
    </location>
</feature>
<evidence type="ECO:0000256" key="6">
    <source>
        <dbReference type="ARBA" id="ARBA00023242"/>
    </source>
</evidence>
<dbReference type="GO" id="GO:0000978">
    <property type="term" value="F:RNA polymerase II cis-regulatory region sequence-specific DNA binding"/>
    <property type="evidence" value="ECO:0007669"/>
    <property type="project" value="TreeGrafter"/>
</dbReference>
<feature type="domain" description="C2H2-type" evidence="9">
    <location>
        <begin position="244"/>
        <end position="273"/>
    </location>
</feature>
<organism evidence="10 11">
    <name type="scientific">Rhizopus stolonifer</name>
    <name type="common">Rhizopus nigricans</name>
    <dbReference type="NCBI Taxonomy" id="4846"/>
    <lineage>
        <taxon>Eukaryota</taxon>
        <taxon>Fungi</taxon>
        <taxon>Fungi incertae sedis</taxon>
        <taxon>Mucoromycota</taxon>
        <taxon>Mucoromycotina</taxon>
        <taxon>Mucoromycetes</taxon>
        <taxon>Mucorales</taxon>
        <taxon>Mucorineae</taxon>
        <taxon>Rhizopodaceae</taxon>
        <taxon>Rhizopus</taxon>
    </lineage>
</organism>
<evidence type="ECO:0000256" key="1">
    <source>
        <dbReference type="ARBA" id="ARBA00004123"/>
    </source>
</evidence>
<comment type="subcellular location">
    <subcellularLocation>
        <location evidence="1">Nucleus</location>
    </subcellularLocation>
</comment>
<evidence type="ECO:0000259" key="9">
    <source>
        <dbReference type="PROSITE" id="PS50157"/>
    </source>
</evidence>
<evidence type="ECO:0000256" key="5">
    <source>
        <dbReference type="ARBA" id="ARBA00022833"/>
    </source>
</evidence>
<dbReference type="SUPFAM" id="SSF57667">
    <property type="entry name" value="beta-beta-alpha zinc fingers"/>
    <property type="match status" value="2"/>
</dbReference>
<dbReference type="STRING" id="4846.A0A367KIB3"/>
<dbReference type="AlphaFoldDB" id="A0A367KIB3"/>
<dbReference type="PROSITE" id="PS50157">
    <property type="entry name" value="ZINC_FINGER_C2H2_2"/>
    <property type="match status" value="3"/>
</dbReference>
<evidence type="ECO:0000256" key="4">
    <source>
        <dbReference type="ARBA" id="ARBA00022771"/>
    </source>
</evidence>
<keyword evidence="3" id="KW-0677">Repeat</keyword>
<dbReference type="GO" id="GO:0008270">
    <property type="term" value="F:zinc ion binding"/>
    <property type="evidence" value="ECO:0007669"/>
    <property type="project" value="UniProtKB-KW"/>
</dbReference>
<dbReference type="EMBL" id="PJQM01001588">
    <property type="protein sequence ID" value="RCI01974.1"/>
    <property type="molecule type" value="Genomic_DNA"/>
</dbReference>
<evidence type="ECO:0000256" key="8">
    <source>
        <dbReference type="SAM" id="MobiDB-lite"/>
    </source>
</evidence>
<comment type="caution">
    <text evidence="10">The sequence shown here is derived from an EMBL/GenBank/DDBJ whole genome shotgun (WGS) entry which is preliminary data.</text>
</comment>
<protein>
    <recommendedName>
        <fullName evidence="9">C2H2-type domain-containing protein</fullName>
    </recommendedName>
</protein>
<evidence type="ECO:0000256" key="7">
    <source>
        <dbReference type="PROSITE-ProRule" id="PRU00042"/>
    </source>
</evidence>
<evidence type="ECO:0000313" key="10">
    <source>
        <dbReference type="EMBL" id="RCI01974.1"/>
    </source>
</evidence>
<dbReference type="Gene3D" id="3.30.160.60">
    <property type="entry name" value="Classic Zinc Finger"/>
    <property type="match status" value="3"/>
</dbReference>
<sequence>MNTDYMFYPSNYNGDQLPQFLAALQLNSGLLPEANMDPDFYDSPYESSMDDMLLLTPGKSTLQVDYWPQPQQPLPLVPPIGQFNPYNSYESLVFEPEFHDIEFLDKFIAHHEAVLNLPEPENKYSSWTSSSSPAKTPELMIVQDKSSNRINKVPGRRGRAKGVKNKPKSDAIKPKPKRGPMEGVLYVCQHDGCGRSFTRPYNLTSHMRTHTTERPYACSHCGRRFSRQHDRNRHEKLHWGVRPYACDHCHKSFARMDALNRHLRTENGCSAMH</sequence>
<keyword evidence="11" id="KW-1185">Reference proteome</keyword>